<evidence type="ECO:0000256" key="2">
    <source>
        <dbReference type="ARBA" id="ARBA00023125"/>
    </source>
</evidence>
<dbReference type="GO" id="GO:0003677">
    <property type="term" value="F:DNA binding"/>
    <property type="evidence" value="ECO:0007669"/>
    <property type="project" value="UniProtKB-KW"/>
</dbReference>
<reference evidence="5 6" key="1">
    <citation type="submission" date="2020-12" db="EMBL/GenBank/DDBJ databases">
        <title>WGS of Thermoactinomyces spp.</title>
        <authorList>
            <person name="Cheng K."/>
        </authorList>
    </citation>
    <scope>NUCLEOTIDE SEQUENCE [LARGE SCALE GENOMIC DNA]</scope>
    <source>
        <strain evidence="6">CICC 10671\DSM 43846</strain>
    </source>
</reference>
<dbReference type="CDD" id="cd07377">
    <property type="entry name" value="WHTH_GntR"/>
    <property type="match status" value="1"/>
</dbReference>
<protein>
    <submittedName>
        <fullName evidence="5">FadR family transcriptional regulator</fullName>
    </submittedName>
</protein>
<dbReference type="GO" id="GO:0003700">
    <property type="term" value="F:DNA-binding transcription factor activity"/>
    <property type="evidence" value="ECO:0007669"/>
    <property type="project" value="InterPro"/>
</dbReference>
<dbReference type="InterPro" id="IPR008920">
    <property type="entry name" value="TF_FadR/GntR_C"/>
</dbReference>
<keyword evidence="1" id="KW-0805">Transcription regulation</keyword>
<gene>
    <name evidence="5" type="ORF">I8U20_05645</name>
</gene>
<dbReference type="SUPFAM" id="SSF48008">
    <property type="entry name" value="GntR ligand-binding domain-like"/>
    <property type="match status" value="1"/>
</dbReference>
<keyword evidence="3" id="KW-0804">Transcription</keyword>
<dbReference type="AlphaFoldDB" id="A0A8I1A3B8"/>
<dbReference type="EMBL" id="JAECVW010000002">
    <property type="protein sequence ID" value="MBH8594812.1"/>
    <property type="molecule type" value="Genomic_DNA"/>
</dbReference>
<accession>A0A8I1A3B8</accession>
<evidence type="ECO:0000259" key="4">
    <source>
        <dbReference type="PROSITE" id="PS50949"/>
    </source>
</evidence>
<organism evidence="5 6">
    <name type="scientific">Thermoactinomyces intermedius</name>
    <dbReference type="NCBI Taxonomy" id="2024"/>
    <lineage>
        <taxon>Bacteria</taxon>
        <taxon>Bacillati</taxon>
        <taxon>Bacillota</taxon>
        <taxon>Bacilli</taxon>
        <taxon>Bacillales</taxon>
        <taxon>Thermoactinomycetaceae</taxon>
        <taxon>Thermoactinomyces</taxon>
    </lineage>
</organism>
<evidence type="ECO:0000256" key="3">
    <source>
        <dbReference type="ARBA" id="ARBA00023163"/>
    </source>
</evidence>
<dbReference type="InterPro" id="IPR036390">
    <property type="entry name" value="WH_DNA-bd_sf"/>
</dbReference>
<proteinExistence type="predicted"/>
<sequence length="243" mass="28209">MKTMSGSSKFEAIFKGIHQLIEEDGLRPGDRLPSERELSERLNAGRSSVREVLRSLELLGLISTRRGEGTFLEPVYAHQFVDLLAGFILKNENAKKDVMEMRMILEIGAVRLIQRHQVTKEQTAHLEYLVEKMKRLVYDHQNPKKVMMDFHAYLIKLTDNYLLTRVWHPVVCFEKAISKEKGDEEKIYPKMIVCYEEIVDAIKEKREWSAISCLERLFAAWRSIRTGISHHESTSGMELDLTD</sequence>
<dbReference type="SMART" id="SM00345">
    <property type="entry name" value="HTH_GNTR"/>
    <property type="match status" value="1"/>
</dbReference>
<dbReference type="Gene3D" id="1.20.120.530">
    <property type="entry name" value="GntR ligand-binding domain-like"/>
    <property type="match status" value="1"/>
</dbReference>
<evidence type="ECO:0000313" key="5">
    <source>
        <dbReference type="EMBL" id="MBH8594812.1"/>
    </source>
</evidence>
<dbReference type="PANTHER" id="PTHR43537">
    <property type="entry name" value="TRANSCRIPTIONAL REGULATOR, GNTR FAMILY"/>
    <property type="match status" value="1"/>
</dbReference>
<evidence type="ECO:0000313" key="6">
    <source>
        <dbReference type="Proteomes" id="UP000633619"/>
    </source>
</evidence>
<dbReference type="InterPro" id="IPR036388">
    <property type="entry name" value="WH-like_DNA-bd_sf"/>
</dbReference>
<dbReference type="InterPro" id="IPR000524">
    <property type="entry name" value="Tscrpt_reg_HTH_GntR"/>
</dbReference>
<name>A0A8I1A3B8_THEIN</name>
<dbReference type="PANTHER" id="PTHR43537:SF54">
    <property type="entry name" value="TRANSCRIPTIONAL REGULATOR, GNTR FAMILY"/>
    <property type="match status" value="1"/>
</dbReference>
<dbReference type="PROSITE" id="PS50949">
    <property type="entry name" value="HTH_GNTR"/>
    <property type="match status" value="1"/>
</dbReference>
<dbReference type="InterPro" id="IPR011711">
    <property type="entry name" value="GntR_C"/>
</dbReference>
<dbReference type="SUPFAM" id="SSF46785">
    <property type="entry name" value="Winged helix' DNA-binding domain"/>
    <property type="match status" value="1"/>
</dbReference>
<dbReference type="Proteomes" id="UP000633619">
    <property type="component" value="Unassembled WGS sequence"/>
</dbReference>
<dbReference type="Pfam" id="PF07729">
    <property type="entry name" value="FCD"/>
    <property type="match status" value="1"/>
</dbReference>
<dbReference type="Gene3D" id="1.10.10.10">
    <property type="entry name" value="Winged helix-like DNA-binding domain superfamily/Winged helix DNA-binding domain"/>
    <property type="match status" value="1"/>
</dbReference>
<comment type="caution">
    <text evidence="5">The sequence shown here is derived from an EMBL/GenBank/DDBJ whole genome shotgun (WGS) entry which is preliminary data.</text>
</comment>
<keyword evidence="2" id="KW-0238">DNA-binding</keyword>
<dbReference type="Pfam" id="PF00392">
    <property type="entry name" value="GntR"/>
    <property type="match status" value="1"/>
</dbReference>
<feature type="domain" description="HTH gntR-type" evidence="4">
    <location>
        <begin position="7"/>
        <end position="75"/>
    </location>
</feature>
<keyword evidence="6" id="KW-1185">Reference proteome</keyword>
<dbReference type="PRINTS" id="PR00035">
    <property type="entry name" value="HTHGNTR"/>
</dbReference>
<evidence type="ECO:0000256" key="1">
    <source>
        <dbReference type="ARBA" id="ARBA00023015"/>
    </source>
</evidence>